<dbReference type="PhylomeDB" id="A7RJA6"/>
<dbReference type="STRING" id="45351.A7RJA6"/>
<dbReference type="HOGENOM" id="CLU_056306_0_0_1"/>
<gene>
    <name evidence="1" type="ORF">NEMVEDRAFT_v1g83048</name>
</gene>
<proteinExistence type="predicted"/>
<dbReference type="Gene3D" id="2.130.10.10">
    <property type="entry name" value="YVTN repeat-like/Quinoprotein amine dehydrogenase"/>
    <property type="match status" value="2"/>
</dbReference>
<accession>A7RJA6</accession>
<dbReference type="InterPro" id="IPR001680">
    <property type="entry name" value="WD40_rpt"/>
</dbReference>
<dbReference type="OMA" id="VRMITCG"/>
<dbReference type="AlphaFoldDB" id="A7RJA6"/>
<dbReference type="InterPro" id="IPR015943">
    <property type="entry name" value="WD40/YVTN_repeat-like_dom_sf"/>
</dbReference>
<dbReference type="SMART" id="SM00320">
    <property type="entry name" value="WD40"/>
    <property type="match status" value="7"/>
</dbReference>
<evidence type="ECO:0000313" key="1">
    <source>
        <dbReference type="EMBL" id="EDO48644.1"/>
    </source>
</evidence>
<dbReference type="InterPro" id="IPR055292">
    <property type="entry name" value="MABP1"/>
</dbReference>
<dbReference type="SUPFAM" id="SSF50978">
    <property type="entry name" value="WD40 repeat-like"/>
    <property type="match status" value="1"/>
</dbReference>
<dbReference type="EMBL" id="DS469513">
    <property type="protein sequence ID" value="EDO48644.1"/>
    <property type="molecule type" value="Genomic_DNA"/>
</dbReference>
<dbReference type="InParanoid" id="A7RJA6"/>
<dbReference type="PANTHER" id="PTHR44813">
    <property type="entry name" value="MITOGEN-ACTIVATED PROTEIN KINASE-BINDING PROTEIN 1"/>
    <property type="match status" value="1"/>
</dbReference>
<dbReference type="PANTHER" id="PTHR44813:SF1">
    <property type="entry name" value="MITOGEN-ACTIVATED PROTEIN KINASE-BINDING PROTEIN 1"/>
    <property type="match status" value="1"/>
</dbReference>
<sequence>MIFIFRKTITAVAFSRDGKYLATGESGHLPSVRVWSMEDPTNPQVSEMAKGHKHGVACVAFSPNLKYLVSVGYQHDMLINIWNWKDGSKAACNKVSTKVFAICFSETANFFVTCGIRHVKFWYFDTETNKSKHNKTLPIMGRSALLGELRNNAFCDVACGTGENSDYTYCVTNSGMLCSFGAKRVLDKWVELRASKAQCIAVSEKYIFCGCTDGIIRVFNPSTLEFVNTLPKPHFLGVNIADGIDPSHLIPKTGNVSYADTVALALDTCNYRLTCVYNDHSLYVWDLKDIKKIGKIWSSLYHSACVWGVEVYPEVSDNKHAALPPGTFLTCSADDTVRVWNVVEEWLDSGPELRDSGSDFLIIKLITLCSSSPASKNVNDVSSDGRTGVRTICASPDGQTLAVGDRSGNVRYHPIYWLL</sequence>
<dbReference type="Proteomes" id="UP000001593">
    <property type="component" value="Unassembled WGS sequence"/>
</dbReference>
<organism evidence="1 2">
    <name type="scientific">Nematostella vectensis</name>
    <name type="common">Starlet sea anemone</name>
    <dbReference type="NCBI Taxonomy" id="45351"/>
    <lineage>
        <taxon>Eukaryota</taxon>
        <taxon>Metazoa</taxon>
        <taxon>Cnidaria</taxon>
        <taxon>Anthozoa</taxon>
        <taxon>Hexacorallia</taxon>
        <taxon>Actiniaria</taxon>
        <taxon>Edwardsiidae</taxon>
        <taxon>Nematostella</taxon>
    </lineage>
</organism>
<dbReference type="InterPro" id="IPR036322">
    <property type="entry name" value="WD40_repeat_dom_sf"/>
</dbReference>
<keyword evidence="2" id="KW-1185">Reference proteome</keyword>
<evidence type="ECO:0000313" key="2">
    <source>
        <dbReference type="Proteomes" id="UP000001593"/>
    </source>
</evidence>
<protein>
    <submittedName>
        <fullName evidence="1">Uncharacterized protein</fullName>
    </submittedName>
</protein>
<dbReference type="Pfam" id="PF00400">
    <property type="entry name" value="WD40"/>
    <property type="match status" value="4"/>
</dbReference>
<dbReference type="eggNOG" id="KOG1408">
    <property type="taxonomic scope" value="Eukaryota"/>
</dbReference>
<reference evidence="1 2" key="1">
    <citation type="journal article" date="2007" name="Science">
        <title>Sea anemone genome reveals ancestral eumetazoan gene repertoire and genomic organization.</title>
        <authorList>
            <person name="Putnam N.H."/>
            <person name="Srivastava M."/>
            <person name="Hellsten U."/>
            <person name="Dirks B."/>
            <person name="Chapman J."/>
            <person name="Salamov A."/>
            <person name="Terry A."/>
            <person name="Shapiro H."/>
            <person name="Lindquist E."/>
            <person name="Kapitonov V.V."/>
            <person name="Jurka J."/>
            <person name="Genikhovich G."/>
            <person name="Grigoriev I.V."/>
            <person name="Lucas S.M."/>
            <person name="Steele R.E."/>
            <person name="Finnerty J.R."/>
            <person name="Technau U."/>
            <person name="Martindale M.Q."/>
            <person name="Rokhsar D.S."/>
        </authorList>
    </citation>
    <scope>NUCLEOTIDE SEQUENCE [LARGE SCALE GENOMIC DNA]</scope>
    <source>
        <strain evidence="2">CH2 X CH6</strain>
    </source>
</reference>
<name>A7RJA6_NEMVE</name>